<comment type="function">
    <text evidence="4 6">This protein is one of the early assembly proteins of the 50S ribosomal subunit, although it is not seen to bind rRNA by itself. It is important during the early stages of 50S assembly.</text>
</comment>
<dbReference type="Pfam" id="PF00572">
    <property type="entry name" value="Ribosomal_L13"/>
    <property type="match status" value="1"/>
</dbReference>
<keyword evidence="3 4" id="KW-0687">Ribonucleoprotein</keyword>
<evidence type="ECO:0000256" key="2">
    <source>
        <dbReference type="ARBA" id="ARBA00022980"/>
    </source>
</evidence>
<dbReference type="GO" id="GO:0003735">
    <property type="term" value="F:structural constituent of ribosome"/>
    <property type="evidence" value="ECO:0007669"/>
    <property type="project" value="InterPro"/>
</dbReference>
<sequence length="143" mass="16545">MFQLTYSPKAKEIKRTWHLVDYTDQLLGRTATKIASFLIGKGKPYFTPHLDCGDYVVVVNAEKVKVSGKKSTQKIYYRHSGYPGGFKQIPYARQMEKDPRKVIELAVKGMLPKNKLRAVRLRRLKVFVGDKHPYQEKMNKEGK</sequence>
<evidence type="ECO:0000313" key="7">
    <source>
        <dbReference type="EMBL" id="OGY16374.1"/>
    </source>
</evidence>
<dbReference type="GO" id="GO:1990904">
    <property type="term" value="C:ribonucleoprotein complex"/>
    <property type="evidence" value="ECO:0007669"/>
    <property type="project" value="UniProtKB-KW"/>
</dbReference>
<dbReference type="Gene3D" id="3.90.1180.10">
    <property type="entry name" value="Ribosomal protein L13"/>
    <property type="match status" value="1"/>
</dbReference>
<evidence type="ECO:0000313" key="8">
    <source>
        <dbReference type="Proteomes" id="UP000179069"/>
    </source>
</evidence>
<protein>
    <recommendedName>
        <fullName evidence="4">Large ribosomal subunit protein uL13</fullName>
    </recommendedName>
</protein>
<dbReference type="PANTHER" id="PTHR11545">
    <property type="entry name" value="RIBOSOMAL PROTEIN L13"/>
    <property type="match status" value="1"/>
</dbReference>
<keyword evidence="2 4" id="KW-0689">Ribosomal protein</keyword>
<dbReference type="SUPFAM" id="SSF52161">
    <property type="entry name" value="Ribosomal protein L13"/>
    <property type="match status" value="1"/>
</dbReference>
<dbReference type="GO" id="GO:0017148">
    <property type="term" value="P:negative regulation of translation"/>
    <property type="evidence" value="ECO:0007669"/>
    <property type="project" value="TreeGrafter"/>
</dbReference>
<gene>
    <name evidence="4 6" type="primary">rplM</name>
    <name evidence="7" type="ORF">A2785_00280</name>
</gene>
<dbReference type="AlphaFoldDB" id="A0A1G1VM09"/>
<dbReference type="InterPro" id="IPR005823">
    <property type="entry name" value="Ribosomal_uL13_bac-type"/>
</dbReference>
<dbReference type="InterPro" id="IPR005822">
    <property type="entry name" value="Ribosomal_uL13"/>
</dbReference>
<dbReference type="CDD" id="cd00392">
    <property type="entry name" value="Ribosomal_L13"/>
    <property type="match status" value="1"/>
</dbReference>
<dbReference type="InterPro" id="IPR023563">
    <property type="entry name" value="Ribosomal_uL13_CS"/>
</dbReference>
<evidence type="ECO:0000256" key="3">
    <source>
        <dbReference type="ARBA" id="ARBA00023274"/>
    </source>
</evidence>
<name>A0A1G1VM09_9BACT</name>
<dbReference type="PIRSF" id="PIRSF002181">
    <property type="entry name" value="Ribosomal_L13"/>
    <property type="match status" value="1"/>
</dbReference>
<organism evidence="7 8">
    <name type="scientific">Candidatus Chisholmbacteria bacterium RIFCSPHIGHO2_01_FULL_49_18</name>
    <dbReference type="NCBI Taxonomy" id="1797590"/>
    <lineage>
        <taxon>Bacteria</taxon>
        <taxon>Candidatus Chisholmiibacteriota</taxon>
    </lineage>
</organism>
<dbReference type="PROSITE" id="PS00783">
    <property type="entry name" value="RIBOSOMAL_L13"/>
    <property type="match status" value="1"/>
</dbReference>
<dbReference type="NCBIfam" id="TIGR01066">
    <property type="entry name" value="rplM_bact"/>
    <property type="match status" value="1"/>
</dbReference>
<comment type="similarity">
    <text evidence="1 4 5">Belongs to the universal ribosomal protein uL13 family.</text>
</comment>
<dbReference type="GO" id="GO:0003729">
    <property type="term" value="F:mRNA binding"/>
    <property type="evidence" value="ECO:0007669"/>
    <property type="project" value="TreeGrafter"/>
</dbReference>
<comment type="caution">
    <text evidence="7">The sequence shown here is derived from an EMBL/GenBank/DDBJ whole genome shotgun (WGS) entry which is preliminary data.</text>
</comment>
<reference evidence="7 8" key="1">
    <citation type="journal article" date="2016" name="Nat. Commun.">
        <title>Thousands of microbial genomes shed light on interconnected biogeochemical processes in an aquifer system.</title>
        <authorList>
            <person name="Anantharaman K."/>
            <person name="Brown C.T."/>
            <person name="Hug L.A."/>
            <person name="Sharon I."/>
            <person name="Castelle C.J."/>
            <person name="Probst A.J."/>
            <person name="Thomas B.C."/>
            <person name="Singh A."/>
            <person name="Wilkins M.J."/>
            <person name="Karaoz U."/>
            <person name="Brodie E.L."/>
            <person name="Williams K.H."/>
            <person name="Hubbard S.S."/>
            <person name="Banfield J.F."/>
        </authorList>
    </citation>
    <scope>NUCLEOTIDE SEQUENCE [LARGE SCALE GENOMIC DNA]</scope>
</reference>
<dbReference type="GO" id="GO:0005840">
    <property type="term" value="C:ribosome"/>
    <property type="evidence" value="ECO:0007669"/>
    <property type="project" value="UniProtKB-KW"/>
</dbReference>
<evidence type="ECO:0000256" key="1">
    <source>
        <dbReference type="ARBA" id="ARBA00006227"/>
    </source>
</evidence>
<dbReference type="GO" id="GO:0006412">
    <property type="term" value="P:translation"/>
    <property type="evidence" value="ECO:0007669"/>
    <property type="project" value="UniProtKB-UniRule"/>
</dbReference>
<evidence type="ECO:0000256" key="5">
    <source>
        <dbReference type="RuleBase" id="RU003877"/>
    </source>
</evidence>
<dbReference type="HAMAP" id="MF_01366">
    <property type="entry name" value="Ribosomal_uL13"/>
    <property type="match status" value="1"/>
</dbReference>
<evidence type="ECO:0000256" key="4">
    <source>
        <dbReference type="HAMAP-Rule" id="MF_01366"/>
    </source>
</evidence>
<dbReference type="InterPro" id="IPR036899">
    <property type="entry name" value="Ribosomal_uL13_sf"/>
</dbReference>
<comment type="subunit">
    <text evidence="4">Part of the 50S ribosomal subunit.</text>
</comment>
<evidence type="ECO:0000256" key="6">
    <source>
        <dbReference type="RuleBase" id="RU003878"/>
    </source>
</evidence>
<accession>A0A1G1VM09</accession>
<dbReference type="PANTHER" id="PTHR11545:SF2">
    <property type="entry name" value="LARGE RIBOSOMAL SUBUNIT PROTEIN UL13M"/>
    <property type="match status" value="1"/>
</dbReference>
<dbReference type="EMBL" id="MHCI01000017">
    <property type="protein sequence ID" value="OGY16374.1"/>
    <property type="molecule type" value="Genomic_DNA"/>
</dbReference>
<dbReference type="Proteomes" id="UP000179069">
    <property type="component" value="Unassembled WGS sequence"/>
</dbReference>
<proteinExistence type="inferred from homology"/>